<sequence>MAKIEIRCPTCSKWDNIEISDNATKDAKRGILVMDINAGMICEHSFIAYVDKNLIVRDCLITDFKIESLEDSSAQKIQDDIPAGAEPVKYDLIKLNIPESVMANIFRGTFLGKKIILISDNLFLTNHVINFFKLTLKDFFEINILAMSKEDFKQNKKKYDDYLVLEKRKIIQDRDKILDSVKVVEEKSFAQKFLNEYNSVSGLIILKNEIKKAFEYSKTLAEYLRDPEKIKVSTSKHLIDIISEMYNERIPSDYLIFLIDIVKNYFKVEVPKIDGVTNFLGIL</sequence>
<name>A0A0F9NUM9_9ZZZZ</name>
<protein>
    <submittedName>
        <fullName evidence="1">Uncharacterized protein</fullName>
    </submittedName>
</protein>
<dbReference type="EMBL" id="LAZR01003139">
    <property type="protein sequence ID" value="KKN21539.1"/>
    <property type="molecule type" value="Genomic_DNA"/>
</dbReference>
<reference evidence="1" key="1">
    <citation type="journal article" date="2015" name="Nature">
        <title>Complex archaea that bridge the gap between prokaryotes and eukaryotes.</title>
        <authorList>
            <person name="Spang A."/>
            <person name="Saw J.H."/>
            <person name="Jorgensen S.L."/>
            <person name="Zaremba-Niedzwiedzka K."/>
            <person name="Martijn J."/>
            <person name="Lind A.E."/>
            <person name="van Eijk R."/>
            <person name="Schleper C."/>
            <person name="Guy L."/>
            <person name="Ettema T.J."/>
        </authorList>
    </citation>
    <scope>NUCLEOTIDE SEQUENCE</scope>
</reference>
<comment type="caution">
    <text evidence="1">The sequence shown here is derived from an EMBL/GenBank/DDBJ whole genome shotgun (WGS) entry which is preliminary data.</text>
</comment>
<dbReference type="AlphaFoldDB" id="A0A0F9NUM9"/>
<gene>
    <name evidence="1" type="ORF">LCGC14_0924270</name>
</gene>
<organism evidence="1">
    <name type="scientific">marine sediment metagenome</name>
    <dbReference type="NCBI Taxonomy" id="412755"/>
    <lineage>
        <taxon>unclassified sequences</taxon>
        <taxon>metagenomes</taxon>
        <taxon>ecological metagenomes</taxon>
    </lineage>
</organism>
<evidence type="ECO:0000313" key="1">
    <source>
        <dbReference type="EMBL" id="KKN21539.1"/>
    </source>
</evidence>
<accession>A0A0F9NUM9</accession>
<proteinExistence type="predicted"/>